<sequence>MQNAVAQTAHVIEGHTVLLVIERHASRDVWPHAFADTTAGDMLPGLIALLLSIFPLSRPLSLLRDGRTLIGHCANDAFLT</sequence>
<protein>
    <submittedName>
        <fullName evidence="1">Uncharacterized protein</fullName>
    </submittedName>
</protein>
<reference evidence="1 2" key="1">
    <citation type="submission" date="2015-07" db="EMBL/GenBank/DDBJ databases">
        <title>Genome analysis of myxobacterium Chondromyces crocatus Cm c5 reveals a high potential for natural compound synthesis and the genetic basis for the loss of fruiting body formation.</title>
        <authorList>
            <person name="Zaburannyi N."/>
            <person name="Bunk B."/>
            <person name="Maier J."/>
            <person name="Overmann J."/>
            <person name="Mueller R."/>
        </authorList>
    </citation>
    <scope>NUCLEOTIDE SEQUENCE [LARGE SCALE GENOMIC DNA]</scope>
    <source>
        <strain evidence="1 2">Cm c5</strain>
    </source>
</reference>
<evidence type="ECO:0000313" key="1">
    <source>
        <dbReference type="EMBL" id="AKT43742.1"/>
    </source>
</evidence>
<gene>
    <name evidence="1" type="ORF">CMC5_079780</name>
</gene>
<dbReference type="Proteomes" id="UP000067626">
    <property type="component" value="Chromosome"/>
</dbReference>
<organism evidence="1 2">
    <name type="scientific">Chondromyces crocatus</name>
    <dbReference type="NCBI Taxonomy" id="52"/>
    <lineage>
        <taxon>Bacteria</taxon>
        <taxon>Pseudomonadati</taxon>
        <taxon>Myxococcota</taxon>
        <taxon>Polyangia</taxon>
        <taxon>Polyangiales</taxon>
        <taxon>Polyangiaceae</taxon>
        <taxon>Chondromyces</taxon>
    </lineage>
</organism>
<dbReference type="EMBL" id="CP012159">
    <property type="protein sequence ID" value="AKT43742.1"/>
    <property type="molecule type" value="Genomic_DNA"/>
</dbReference>
<dbReference type="KEGG" id="ccro:CMC5_079780"/>
<keyword evidence="2" id="KW-1185">Reference proteome</keyword>
<name>A0A0K1ESX3_CHOCO</name>
<evidence type="ECO:0000313" key="2">
    <source>
        <dbReference type="Proteomes" id="UP000067626"/>
    </source>
</evidence>
<dbReference type="AlphaFoldDB" id="A0A0K1ESX3"/>
<accession>A0A0K1ESX3</accession>
<proteinExistence type="predicted"/>